<sequence>MFHCRLRMSSGSAAKKCVSCGIFSNKVPGSKKIVESESEAEIFSDFFDVACTVGSYLCRKCYTRYSFDSKSTSEVKCESQEVKSSQESSDTPSAFSQSSGSVFECNVKEGKEIEYVSLPFKRTIVTHRKCFICGKISGTVLVPFEARKQGQRNQLSVEESNESRKENSLAVEVDSKRLNRRKVLFRRLTSGEILDFPELTEEDLK</sequence>
<evidence type="ECO:0000313" key="1">
    <source>
        <dbReference type="EMBL" id="KAK0171434.1"/>
    </source>
</evidence>
<evidence type="ECO:0000313" key="2">
    <source>
        <dbReference type="Proteomes" id="UP001168972"/>
    </source>
</evidence>
<gene>
    <name evidence="1" type="ORF">PV327_011317</name>
</gene>
<dbReference type="Proteomes" id="UP001168972">
    <property type="component" value="Unassembled WGS sequence"/>
</dbReference>
<proteinExistence type="predicted"/>
<keyword evidence="2" id="KW-1185">Reference proteome</keyword>
<feature type="non-terminal residue" evidence="1">
    <location>
        <position position="1"/>
    </location>
</feature>
<protein>
    <submittedName>
        <fullName evidence="1">Uncharacterized protein</fullName>
    </submittedName>
</protein>
<comment type="caution">
    <text evidence="1">The sequence shown here is derived from an EMBL/GenBank/DDBJ whole genome shotgun (WGS) entry which is preliminary data.</text>
</comment>
<name>A0AA39FKS6_MICHY</name>
<accession>A0AA39FKS6</accession>
<reference evidence="1" key="2">
    <citation type="submission" date="2023-03" db="EMBL/GenBank/DDBJ databases">
        <authorList>
            <person name="Inwood S.N."/>
            <person name="Skelly J.G."/>
            <person name="Guhlin J."/>
            <person name="Harrop T.W.R."/>
            <person name="Goldson S.G."/>
            <person name="Dearden P.K."/>
        </authorList>
    </citation>
    <scope>NUCLEOTIDE SEQUENCE</scope>
    <source>
        <strain evidence="1">Lincoln</strain>
        <tissue evidence="1">Whole body</tissue>
    </source>
</reference>
<dbReference type="AlphaFoldDB" id="A0AA39FKS6"/>
<organism evidence="1 2">
    <name type="scientific">Microctonus hyperodae</name>
    <name type="common">Parasitoid wasp</name>
    <dbReference type="NCBI Taxonomy" id="165561"/>
    <lineage>
        <taxon>Eukaryota</taxon>
        <taxon>Metazoa</taxon>
        <taxon>Ecdysozoa</taxon>
        <taxon>Arthropoda</taxon>
        <taxon>Hexapoda</taxon>
        <taxon>Insecta</taxon>
        <taxon>Pterygota</taxon>
        <taxon>Neoptera</taxon>
        <taxon>Endopterygota</taxon>
        <taxon>Hymenoptera</taxon>
        <taxon>Apocrita</taxon>
        <taxon>Ichneumonoidea</taxon>
        <taxon>Braconidae</taxon>
        <taxon>Euphorinae</taxon>
        <taxon>Microctonus</taxon>
    </lineage>
</organism>
<reference evidence="1" key="1">
    <citation type="journal article" date="2023" name="bioRxiv">
        <title>Scaffold-level genome assemblies of two parasitoid biocontrol wasps reveal the parthenogenesis mechanism and an associated novel virus.</title>
        <authorList>
            <person name="Inwood S."/>
            <person name="Skelly J."/>
            <person name="Guhlin J."/>
            <person name="Harrop T."/>
            <person name="Goldson S."/>
            <person name="Dearden P."/>
        </authorList>
    </citation>
    <scope>NUCLEOTIDE SEQUENCE</scope>
    <source>
        <strain evidence="1">Lincoln</strain>
        <tissue evidence="1">Whole body</tissue>
    </source>
</reference>
<dbReference type="EMBL" id="JAQQBR010000353">
    <property type="protein sequence ID" value="KAK0171434.1"/>
    <property type="molecule type" value="Genomic_DNA"/>
</dbReference>